<keyword evidence="3" id="KW-1185">Reference proteome</keyword>
<feature type="chain" id="PRO_5019061869" evidence="1">
    <location>
        <begin position="16"/>
        <end position="206"/>
    </location>
</feature>
<dbReference type="Pfam" id="PF13911">
    <property type="entry name" value="AhpC-TSA_2"/>
    <property type="match status" value="1"/>
</dbReference>
<evidence type="ECO:0000313" key="3">
    <source>
        <dbReference type="Proteomes" id="UP000291116"/>
    </source>
</evidence>
<proteinExistence type="predicted"/>
<dbReference type="InterPro" id="IPR032801">
    <property type="entry name" value="PXL2A/B/C"/>
</dbReference>
<evidence type="ECO:0000256" key="1">
    <source>
        <dbReference type="SAM" id="SignalP"/>
    </source>
</evidence>
<dbReference type="Proteomes" id="UP000291116">
    <property type="component" value="Unassembled WGS sequence"/>
</dbReference>
<protein>
    <submittedName>
        <fullName evidence="2">Uncharacterized protein</fullName>
    </submittedName>
</protein>
<organism evidence="2 3">
    <name type="scientific">Pseudo-nitzschia multistriata</name>
    <dbReference type="NCBI Taxonomy" id="183589"/>
    <lineage>
        <taxon>Eukaryota</taxon>
        <taxon>Sar</taxon>
        <taxon>Stramenopiles</taxon>
        <taxon>Ochrophyta</taxon>
        <taxon>Bacillariophyta</taxon>
        <taxon>Bacillariophyceae</taxon>
        <taxon>Bacillariophycidae</taxon>
        <taxon>Bacillariales</taxon>
        <taxon>Bacillariaceae</taxon>
        <taxon>Pseudo-nitzschia</taxon>
    </lineage>
</organism>
<dbReference type="OrthoDB" id="40334at2759"/>
<gene>
    <name evidence="2" type="ORF">PSNMU_V1.4_AUG-EV-PASAV3_0023130</name>
</gene>
<evidence type="ECO:0000313" key="2">
    <source>
        <dbReference type="EMBL" id="VEU35572.1"/>
    </source>
</evidence>
<dbReference type="EMBL" id="CAACVS010000062">
    <property type="protein sequence ID" value="VEU35572.1"/>
    <property type="molecule type" value="Genomic_DNA"/>
</dbReference>
<dbReference type="AlphaFoldDB" id="A0A448Z0K7"/>
<sequence>MRLFIFTGLISAAAAFSAPAATVGKSSATLFEDLTSTTLSRASDGQAVVLPSLWRSNTPFGIADETAVVLPANKNVKLFFVGIGSADAAKEFATQLDIDPAMCFGDEGGAMGDALTLEKGIKTMWNPPAVNQMMERNDKEALEELGNSYKNAVDNVGFQNLAPPNAKDTLRQGGTFIFRGSEPIFEYYDSKVGDNADIDSILAAIN</sequence>
<reference evidence="2 3" key="1">
    <citation type="submission" date="2019-01" db="EMBL/GenBank/DDBJ databases">
        <authorList>
            <person name="Ferrante I. M."/>
        </authorList>
    </citation>
    <scope>NUCLEOTIDE SEQUENCE [LARGE SCALE GENOMIC DNA]</scope>
    <source>
        <strain evidence="2 3">B856</strain>
    </source>
</reference>
<accession>A0A448Z0K7</accession>
<feature type="signal peptide" evidence="1">
    <location>
        <begin position="1"/>
        <end position="15"/>
    </location>
</feature>
<keyword evidence="1" id="KW-0732">Signal</keyword>
<name>A0A448Z0K7_9STRA</name>